<dbReference type="AlphaFoldDB" id="A0AA36EWN1"/>
<organism evidence="1 2">
    <name type="scientific">Octopus vulgaris</name>
    <name type="common">Common octopus</name>
    <dbReference type="NCBI Taxonomy" id="6645"/>
    <lineage>
        <taxon>Eukaryota</taxon>
        <taxon>Metazoa</taxon>
        <taxon>Spiralia</taxon>
        <taxon>Lophotrochozoa</taxon>
        <taxon>Mollusca</taxon>
        <taxon>Cephalopoda</taxon>
        <taxon>Coleoidea</taxon>
        <taxon>Octopodiformes</taxon>
        <taxon>Octopoda</taxon>
        <taxon>Incirrata</taxon>
        <taxon>Octopodidae</taxon>
        <taxon>Octopus</taxon>
    </lineage>
</organism>
<evidence type="ECO:0000313" key="2">
    <source>
        <dbReference type="Proteomes" id="UP001162480"/>
    </source>
</evidence>
<dbReference type="Proteomes" id="UP001162480">
    <property type="component" value="Chromosome 1"/>
</dbReference>
<evidence type="ECO:0000313" key="1">
    <source>
        <dbReference type="EMBL" id="CAI9716089.1"/>
    </source>
</evidence>
<gene>
    <name evidence="1" type="ORF">OCTVUL_1B018558</name>
</gene>
<name>A0AA36EWN1_OCTVU</name>
<proteinExistence type="predicted"/>
<accession>A0AA36EWN1</accession>
<dbReference type="EMBL" id="OX597814">
    <property type="protein sequence ID" value="CAI9716089.1"/>
    <property type="molecule type" value="Genomic_DNA"/>
</dbReference>
<sequence>MHRISMSHTLVGIGVSYTVVSTGTDVPYFGHPVDIDDVTLVNSGDLTDLDVPVNFSKEDSADIFLVPFTFVPIVTDSCGDAAVVFSFL</sequence>
<reference evidence="1" key="1">
    <citation type="submission" date="2023-08" db="EMBL/GenBank/DDBJ databases">
        <authorList>
            <person name="Alioto T."/>
            <person name="Alioto T."/>
            <person name="Gomez Garrido J."/>
        </authorList>
    </citation>
    <scope>NUCLEOTIDE SEQUENCE</scope>
</reference>
<protein>
    <submittedName>
        <fullName evidence="1">Uncharacterized protein</fullName>
    </submittedName>
</protein>
<keyword evidence="2" id="KW-1185">Reference proteome</keyword>